<evidence type="ECO:0000256" key="4">
    <source>
        <dbReference type="ARBA" id="ARBA00022692"/>
    </source>
</evidence>
<evidence type="ECO:0000256" key="10">
    <source>
        <dbReference type="PROSITE-ProRule" id="PRU00169"/>
    </source>
</evidence>
<keyword evidence="6" id="KW-0067">ATP-binding</keyword>
<evidence type="ECO:0000256" key="6">
    <source>
        <dbReference type="ARBA" id="ARBA00022840"/>
    </source>
</evidence>
<dbReference type="InterPro" id="IPR011006">
    <property type="entry name" value="CheY-like_superfamily"/>
</dbReference>
<dbReference type="PANTHER" id="PTHR45339">
    <property type="entry name" value="HYBRID SIGNAL TRANSDUCTION HISTIDINE KINASE J"/>
    <property type="match status" value="1"/>
</dbReference>
<accession>A0A975GDK7</accession>
<dbReference type="AlphaFoldDB" id="A0A975GDK7"/>
<dbReference type="SUPFAM" id="SSF55874">
    <property type="entry name" value="ATPase domain of HSP90 chaperone/DNA topoisomerase II/histidine kinase"/>
    <property type="match status" value="1"/>
</dbReference>
<feature type="domain" description="Histidine kinase" evidence="12">
    <location>
        <begin position="80"/>
        <end position="292"/>
    </location>
</feature>
<dbReference type="GO" id="GO:0005524">
    <property type="term" value="F:ATP binding"/>
    <property type="evidence" value="ECO:0007669"/>
    <property type="project" value="UniProtKB-KW"/>
</dbReference>
<keyword evidence="9 11" id="KW-0472">Membrane</keyword>
<reference evidence="14" key="2">
    <citation type="submission" date="2021-04" db="EMBL/GenBank/DDBJ databases">
        <title>Isolation and characterization of a novel species of the genus Sulfurimonas.</title>
        <authorList>
            <person name="Fukui M."/>
        </authorList>
    </citation>
    <scope>NUCLEOTIDE SEQUENCE</scope>
    <source>
        <strain evidence="14">H1576</strain>
    </source>
</reference>
<organism evidence="14 15">
    <name type="scientific">Sulfurimonas aquatica</name>
    <dbReference type="NCBI Taxonomy" id="2672570"/>
    <lineage>
        <taxon>Bacteria</taxon>
        <taxon>Pseudomonadati</taxon>
        <taxon>Campylobacterota</taxon>
        <taxon>Epsilonproteobacteria</taxon>
        <taxon>Campylobacterales</taxon>
        <taxon>Sulfurimonadaceae</taxon>
        <taxon>Sulfurimonas</taxon>
    </lineage>
</organism>
<dbReference type="SUPFAM" id="SSF47226">
    <property type="entry name" value="Histidine-containing phosphotransfer domain, HPT domain"/>
    <property type="match status" value="1"/>
</dbReference>
<proteinExistence type="predicted"/>
<sequence length="713" mass="82191">MKMKYLFIFLSMSTLLLSQELIDQTFMNDSERVLWILLSIASLIALISSSYQFIKLKKEYSKVKERQNVIKDAQDKIISDMSENIYSVVQDVVSKEGLLSQKIEENPQDRDLVKVMDSEKKLYDMTGNLIEFLRLKSKKVEIVNNNFTFVNLLNDISGSLINDFKNSNVELIYDVDSDIPYILMGDTLNLGNILRNILEYSMYNKSRKTLMHVTKVNEFSLVKKLNFTITTDIKFDVDESLFNYNYNEETNQYEGLGLFIAKDLSLLMDGKLSVKNTKSKNVEFSLTIPFHSAKDTEKKYRRQLDKRLANKKVLVVDDNPDSALALEKIFLNFKYSVKVENRNEYLQNLYDFSMYDMVVIDERLFTTKALASLKESDCKVVSVENFFSSSTLNIDGLDVQHLNKPFTQERIYHILSEAYIPQEKKDLLDETKHASRTQKLKVNRGVFDSTPNVTLQRFSEFKGRELLLVEDNLINQKVIVSLLGKSGIGITIANNGEEAVEIVNSDKEFDLVLMDINMPLMDGYTASQIIRENPKFDMLPIISLSALTSTDEVRQMFNSGMNGYIAKPLKKEKLFSAFSMFMQKSEVVEETDEGIQEKVSYDGLDIEHGVEQIEGNTMLYKELLMEFKDAYGKSDEFLAELIEDHRYEQAKMLCLDLKGLSGSICAYDMNTLATEMHKQLLYKKYEFLPKFVQDYSVEIQKLNNSIALYTKDI</sequence>
<gene>
    <name evidence="14" type="ORF">GJV85_11890</name>
</gene>
<evidence type="ECO:0000256" key="11">
    <source>
        <dbReference type="SAM" id="Phobius"/>
    </source>
</evidence>
<dbReference type="PANTHER" id="PTHR45339:SF1">
    <property type="entry name" value="HYBRID SIGNAL TRANSDUCTION HISTIDINE KINASE J"/>
    <property type="match status" value="1"/>
</dbReference>
<evidence type="ECO:0000313" key="14">
    <source>
        <dbReference type="EMBL" id="QSZ42785.1"/>
    </source>
</evidence>
<keyword evidence="7 11" id="KW-1133">Transmembrane helix</keyword>
<dbReference type="CDD" id="cd17546">
    <property type="entry name" value="REC_hyHK_CKI1_RcsC-like"/>
    <property type="match status" value="1"/>
</dbReference>
<keyword evidence="8" id="KW-0902">Two-component regulatory system</keyword>
<evidence type="ECO:0000259" key="13">
    <source>
        <dbReference type="PROSITE" id="PS50110"/>
    </source>
</evidence>
<dbReference type="SUPFAM" id="SSF52172">
    <property type="entry name" value="CheY-like"/>
    <property type="match status" value="2"/>
</dbReference>
<keyword evidence="4 11" id="KW-0812">Transmembrane</keyword>
<dbReference type="SMART" id="SM00448">
    <property type="entry name" value="REC"/>
    <property type="match status" value="1"/>
</dbReference>
<dbReference type="Gene3D" id="3.40.50.2300">
    <property type="match status" value="2"/>
</dbReference>
<reference evidence="14" key="1">
    <citation type="submission" date="2019-11" db="EMBL/GenBank/DDBJ databases">
        <authorList>
            <person name="Kojima H."/>
        </authorList>
    </citation>
    <scope>NUCLEOTIDE SEQUENCE</scope>
    <source>
        <strain evidence="14">H1576</strain>
    </source>
</reference>
<dbReference type="GO" id="GO:0000160">
    <property type="term" value="P:phosphorelay signal transduction system"/>
    <property type="evidence" value="ECO:0007669"/>
    <property type="project" value="UniProtKB-KW"/>
</dbReference>
<keyword evidence="2" id="KW-1003">Cell membrane</keyword>
<feature type="modified residue" description="4-aspartylphosphate" evidence="10">
    <location>
        <position position="515"/>
    </location>
</feature>
<protein>
    <submittedName>
        <fullName evidence="14">Response regulator</fullName>
    </submittedName>
</protein>
<feature type="domain" description="Response regulatory" evidence="13">
    <location>
        <begin position="465"/>
        <end position="582"/>
    </location>
</feature>
<dbReference type="KEGG" id="saqt:GJV85_11890"/>
<dbReference type="Gene3D" id="3.30.565.10">
    <property type="entry name" value="Histidine kinase-like ATPase, C-terminal domain"/>
    <property type="match status" value="1"/>
</dbReference>
<evidence type="ECO:0000256" key="8">
    <source>
        <dbReference type="ARBA" id="ARBA00023012"/>
    </source>
</evidence>
<evidence type="ECO:0000313" key="15">
    <source>
        <dbReference type="Proteomes" id="UP000671852"/>
    </source>
</evidence>
<keyword evidence="15" id="KW-1185">Reference proteome</keyword>
<keyword evidence="3 10" id="KW-0597">Phosphoprotein</keyword>
<dbReference type="Proteomes" id="UP000671852">
    <property type="component" value="Chromosome"/>
</dbReference>
<evidence type="ECO:0000259" key="12">
    <source>
        <dbReference type="PROSITE" id="PS50109"/>
    </source>
</evidence>
<keyword evidence="5" id="KW-0547">Nucleotide-binding</keyword>
<comment type="subcellular location">
    <subcellularLocation>
        <location evidence="1">Cell membrane</location>
        <topology evidence="1">Multi-pass membrane protein</topology>
    </subcellularLocation>
</comment>
<dbReference type="Pfam" id="PF00072">
    <property type="entry name" value="Response_reg"/>
    <property type="match status" value="1"/>
</dbReference>
<dbReference type="InterPro" id="IPR001789">
    <property type="entry name" value="Sig_transdc_resp-reg_receiver"/>
</dbReference>
<dbReference type="GO" id="GO:0005886">
    <property type="term" value="C:plasma membrane"/>
    <property type="evidence" value="ECO:0007669"/>
    <property type="project" value="UniProtKB-SubCell"/>
</dbReference>
<evidence type="ECO:0000256" key="7">
    <source>
        <dbReference type="ARBA" id="ARBA00022989"/>
    </source>
</evidence>
<evidence type="ECO:0000256" key="3">
    <source>
        <dbReference type="ARBA" id="ARBA00022553"/>
    </source>
</evidence>
<dbReference type="PROSITE" id="PS50110">
    <property type="entry name" value="RESPONSE_REGULATORY"/>
    <property type="match status" value="1"/>
</dbReference>
<dbReference type="EMBL" id="CP046072">
    <property type="protein sequence ID" value="QSZ42785.1"/>
    <property type="molecule type" value="Genomic_DNA"/>
</dbReference>
<dbReference type="Gene3D" id="1.20.120.160">
    <property type="entry name" value="HPT domain"/>
    <property type="match status" value="1"/>
</dbReference>
<evidence type="ECO:0000256" key="2">
    <source>
        <dbReference type="ARBA" id="ARBA00022475"/>
    </source>
</evidence>
<dbReference type="InterPro" id="IPR036641">
    <property type="entry name" value="HPT_dom_sf"/>
</dbReference>
<name>A0A975GDK7_9BACT</name>
<feature type="transmembrane region" description="Helical" evidence="11">
    <location>
        <begin position="32"/>
        <end position="54"/>
    </location>
</feature>
<dbReference type="InterPro" id="IPR005467">
    <property type="entry name" value="His_kinase_dom"/>
</dbReference>
<evidence type="ECO:0000256" key="5">
    <source>
        <dbReference type="ARBA" id="ARBA00022741"/>
    </source>
</evidence>
<dbReference type="InterPro" id="IPR036890">
    <property type="entry name" value="HATPase_C_sf"/>
</dbReference>
<evidence type="ECO:0000256" key="1">
    <source>
        <dbReference type="ARBA" id="ARBA00004651"/>
    </source>
</evidence>
<dbReference type="PROSITE" id="PS50109">
    <property type="entry name" value="HIS_KIN"/>
    <property type="match status" value="1"/>
</dbReference>
<evidence type="ECO:0000256" key="9">
    <source>
        <dbReference type="ARBA" id="ARBA00023136"/>
    </source>
</evidence>